<feature type="region of interest" description="Disordered" evidence="4">
    <location>
        <begin position="133"/>
        <end position="169"/>
    </location>
</feature>
<organism evidence="5 6">
    <name type="scientific">Strongylocentrotus purpuratus</name>
    <name type="common">Purple sea urchin</name>
    <dbReference type="NCBI Taxonomy" id="7668"/>
    <lineage>
        <taxon>Eukaryota</taxon>
        <taxon>Metazoa</taxon>
        <taxon>Echinodermata</taxon>
        <taxon>Eleutherozoa</taxon>
        <taxon>Echinozoa</taxon>
        <taxon>Echinoidea</taxon>
        <taxon>Euechinoidea</taxon>
        <taxon>Echinacea</taxon>
        <taxon>Camarodonta</taxon>
        <taxon>Echinidea</taxon>
        <taxon>Strongylocentrotidae</taxon>
        <taxon>Strongylocentrotus</taxon>
    </lineage>
</organism>
<keyword evidence="6" id="KW-1185">Reference proteome</keyword>
<dbReference type="SUPFAM" id="SSF57997">
    <property type="entry name" value="Tropomyosin"/>
    <property type="match status" value="1"/>
</dbReference>
<comment type="similarity">
    <text evidence="1">Belongs to the tropomyosin family.</text>
</comment>
<dbReference type="GeneID" id="576168"/>
<accession>A0A7M7GL11</accession>
<evidence type="ECO:0000256" key="4">
    <source>
        <dbReference type="SAM" id="MobiDB-lite"/>
    </source>
</evidence>
<dbReference type="GO" id="GO:0006936">
    <property type="term" value="P:muscle contraction"/>
    <property type="evidence" value="ECO:0000318"/>
    <property type="project" value="GO_Central"/>
</dbReference>
<feature type="compositionally biased region" description="Basic and acidic residues" evidence="4">
    <location>
        <begin position="261"/>
        <end position="275"/>
    </location>
</feature>
<dbReference type="RefSeq" id="XP_003726504.1">
    <property type="nucleotide sequence ID" value="XM_003726456.3"/>
</dbReference>
<dbReference type="InParanoid" id="A0A7M7GL11"/>
<evidence type="ECO:0000256" key="3">
    <source>
        <dbReference type="SAM" id="Coils"/>
    </source>
</evidence>
<evidence type="ECO:0000256" key="1">
    <source>
        <dbReference type="ARBA" id="ARBA00009036"/>
    </source>
</evidence>
<dbReference type="Pfam" id="PF00261">
    <property type="entry name" value="Tropomyosin"/>
    <property type="match status" value="1"/>
</dbReference>
<dbReference type="InterPro" id="IPR000533">
    <property type="entry name" value="Tropomyosin"/>
</dbReference>
<feature type="compositionally biased region" description="Polar residues" evidence="4">
    <location>
        <begin position="144"/>
        <end position="153"/>
    </location>
</feature>
<sequence>METIKKKMLSLKSEKEVAIDAKEVAEADLRTSKEREEQLNDTIKERDDRIKQVELELDSTTDKLSETQAAFDEAEKAQGVAEAEVKNLNSKLILLEEDNGKQEEALSDTRRRLETIEVEADENLRARKVLETRSASDDDKITDLESQLTTSKALQEEADHKYDESQRKLQMTEQQLEVAEAKNTECESKLAQLTDEITTLRNNCKSLEAQDRESTEREEKYEASIKQLRDGLDEASNRAEGAEGQVKSLQHQVDSLEEELVQEKEKSRGMNDEMDRCLQELNMDI</sequence>
<reference evidence="6" key="1">
    <citation type="submission" date="2015-02" db="EMBL/GenBank/DDBJ databases">
        <title>Genome sequencing for Strongylocentrotus purpuratus.</title>
        <authorList>
            <person name="Murali S."/>
            <person name="Liu Y."/>
            <person name="Vee V."/>
            <person name="English A."/>
            <person name="Wang M."/>
            <person name="Skinner E."/>
            <person name="Han Y."/>
            <person name="Muzny D.M."/>
            <person name="Worley K.C."/>
            <person name="Gibbs R.A."/>
        </authorList>
    </citation>
    <scope>NUCLEOTIDE SEQUENCE</scope>
</reference>
<evidence type="ECO:0000256" key="2">
    <source>
        <dbReference type="ARBA" id="ARBA00023054"/>
    </source>
</evidence>
<dbReference type="Gene3D" id="1.20.5.340">
    <property type="match status" value="1"/>
</dbReference>
<dbReference type="EnsemblMetazoa" id="XM_003726456">
    <property type="protein sequence ID" value="XP_003726504"/>
    <property type="gene ID" value="LOC576168"/>
</dbReference>
<dbReference type="PANTHER" id="PTHR19269">
    <property type="entry name" value="TROPOMYOSIN"/>
    <property type="match status" value="1"/>
</dbReference>
<feature type="coiled-coil region" evidence="3">
    <location>
        <begin position="22"/>
        <end position="119"/>
    </location>
</feature>
<reference evidence="5" key="2">
    <citation type="submission" date="2021-01" db="UniProtKB">
        <authorList>
            <consortium name="EnsemblMetazoa"/>
        </authorList>
    </citation>
    <scope>IDENTIFICATION</scope>
</reference>
<dbReference type="KEGG" id="spu:576168"/>
<evidence type="ECO:0000313" key="5">
    <source>
        <dbReference type="EnsemblMetazoa" id="XP_003726504"/>
    </source>
</evidence>
<protein>
    <recommendedName>
        <fullName evidence="7">Tropomyosin</fullName>
    </recommendedName>
</protein>
<dbReference type="GO" id="GO:0005884">
    <property type="term" value="C:actin filament"/>
    <property type="evidence" value="ECO:0000318"/>
    <property type="project" value="GO_Central"/>
</dbReference>
<dbReference type="AlphaFoldDB" id="A0A7M7GL11"/>
<evidence type="ECO:0008006" key="7">
    <source>
        <dbReference type="Google" id="ProtNLM"/>
    </source>
</evidence>
<evidence type="ECO:0000313" key="6">
    <source>
        <dbReference type="Proteomes" id="UP000007110"/>
    </source>
</evidence>
<feature type="compositionally biased region" description="Basic and acidic residues" evidence="4">
    <location>
        <begin position="208"/>
        <end position="241"/>
    </location>
</feature>
<keyword evidence="2 3" id="KW-0175">Coiled coil</keyword>
<feature type="compositionally biased region" description="Basic and acidic residues" evidence="4">
    <location>
        <begin position="154"/>
        <end position="167"/>
    </location>
</feature>
<name>A0A7M7GL11_STRPU</name>
<dbReference type="GO" id="GO:0051015">
    <property type="term" value="F:actin filament binding"/>
    <property type="evidence" value="ECO:0000318"/>
    <property type="project" value="GO_Central"/>
</dbReference>
<proteinExistence type="inferred from homology"/>
<feature type="compositionally biased region" description="Basic and acidic residues" evidence="4">
    <location>
        <begin position="133"/>
        <end position="143"/>
    </location>
</feature>
<dbReference type="PRINTS" id="PR00194">
    <property type="entry name" value="TROPOMYOSIN"/>
</dbReference>
<dbReference type="FunFam" id="1.20.5.170:FF:000169">
    <property type="entry name" value="Predicted protein"/>
    <property type="match status" value="1"/>
</dbReference>
<dbReference type="OrthoDB" id="128924at2759"/>
<dbReference type="FunFam" id="1.20.5.340:FF:000001">
    <property type="entry name" value="Tropomyosin alpha-1 chain isoform 2"/>
    <property type="match status" value="1"/>
</dbReference>
<dbReference type="Proteomes" id="UP000007110">
    <property type="component" value="Unassembled WGS sequence"/>
</dbReference>
<feature type="region of interest" description="Disordered" evidence="4">
    <location>
        <begin position="207"/>
        <end position="275"/>
    </location>
</feature>
<dbReference type="Gene3D" id="1.20.5.170">
    <property type="match status" value="2"/>
</dbReference>
<dbReference type="GO" id="GO:0007015">
    <property type="term" value="P:actin filament organization"/>
    <property type="evidence" value="ECO:0000318"/>
    <property type="project" value="GO_Central"/>
</dbReference>